<feature type="transmembrane region" description="Helical" evidence="8">
    <location>
        <begin position="523"/>
        <end position="543"/>
    </location>
</feature>
<feature type="chain" id="PRO_5032944850" description="Ionotropic receptor" evidence="9">
    <location>
        <begin position="23"/>
        <end position="552"/>
    </location>
</feature>
<keyword evidence="7" id="KW-0325">Glycoprotein</keyword>
<feature type="signal peptide" evidence="9">
    <location>
        <begin position="1"/>
        <end position="22"/>
    </location>
</feature>
<dbReference type="Proteomes" id="UP000625711">
    <property type="component" value="Unassembled WGS sequence"/>
</dbReference>
<evidence type="ECO:0000313" key="11">
    <source>
        <dbReference type="Proteomes" id="UP000625711"/>
    </source>
</evidence>
<keyword evidence="9" id="KW-0732">Signal</keyword>
<evidence type="ECO:0008006" key="12">
    <source>
        <dbReference type="Google" id="ProtNLM"/>
    </source>
</evidence>
<organism evidence="10 11">
    <name type="scientific">Rhynchophorus ferrugineus</name>
    <name type="common">Red palm weevil</name>
    <name type="synonym">Curculio ferrugineus</name>
    <dbReference type="NCBI Taxonomy" id="354439"/>
    <lineage>
        <taxon>Eukaryota</taxon>
        <taxon>Metazoa</taxon>
        <taxon>Ecdysozoa</taxon>
        <taxon>Arthropoda</taxon>
        <taxon>Hexapoda</taxon>
        <taxon>Insecta</taxon>
        <taxon>Pterygota</taxon>
        <taxon>Neoptera</taxon>
        <taxon>Endopterygota</taxon>
        <taxon>Coleoptera</taxon>
        <taxon>Polyphaga</taxon>
        <taxon>Cucujiformia</taxon>
        <taxon>Curculionidae</taxon>
        <taxon>Dryophthorinae</taxon>
        <taxon>Rhynchophorus</taxon>
    </lineage>
</organism>
<evidence type="ECO:0000313" key="10">
    <source>
        <dbReference type="EMBL" id="KAF7280031.1"/>
    </source>
</evidence>
<dbReference type="PANTHER" id="PTHR42643">
    <property type="entry name" value="IONOTROPIC RECEPTOR 20A-RELATED"/>
    <property type="match status" value="1"/>
</dbReference>
<evidence type="ECO:0000256" key="9">
    <source>
        <dbReference type="SAM" id="SignalP"/>
    </source>
</evidence>
<proteinExistence type="predicted"/>
<dbReference type="InterPro" id="IPR052192">
    <property type="entry name" value="Insect_Ionotropic_Sensory_Rcpt"/>
</dbReference>
<keyword evidence="6" id="KW-0675">Receptor</keyword>
<evidence type="ECO:0000256" key="7">
    <source>
        <dbReference type="ARBA" id="ARBA00023180"/>
    </source>
</evidence>
<keyword evidence="3 8" id="KW-0812">Transmembrane</keyword>
<dbReference type="AlphaFoldDB" id="A0A834MD02"/>
<accession>A0A834MD02</accession>
<keyword evidence="4 8" id="KW-1133">Transmembrane helix</keyword>
<keyword evidence="5 8" id="KW-0472">Membrane</keyword>
<feature type="transmembrane region" description="Helical" evidence="8">
    <location>
        <begin position="348"/>
        <end position="373"/>
    </location>
</feature>
<dbReference type="PANTHER" id="PTHR42643:SF39">
    <property type="entry name" value="IONOTROPIC RECEPTOR 56A-RELATED"/>
    <property type="match status" value="1"/>
</dbReference>
<evidence type="ECO:0000256" key="3">
    <source>
        <dbReference type="ARBA" id="ARBA00022692"/>
    </source>
</evidence>
<keyword evidence="11" id="KW-1185">Reference proteome</keyword>
<dbReference type="EMBL" id="JAACXV010000325">
    <property type="protein sequence ID" value="KAF7280031.1"/>
    <property type="molecule type" value="Genomic_DNA"/>
</dbReference>
<keyword evidence="2" id="KW-1003">Cell membrane</keyword>
<evidence type="ECO:0000256" key="1">
    <source>
        <dbReference type="ARBA" id="ARBA00004651"/>
    </source>
</evidence>
<dbReference type="OrthoDB" id="6819047at2759"/>
<comment type="subcellular location">
    <subcellularLocation>
        <location evidence="1">Cell membrane</location>
        <topology evidence="1">Multi-pass membrane protein</topology>
    </subcellularLocation>
</comment>
<evidence type="ECO:0000256" key="2">
    <source>
        <dbReference type="ARBA" id="ARBA00022475"/>
    </source>
</evidence>
<evidence type="ECO:0000256" key="4">
    <source>
        <dbReference type="ARBA" id="ARBA00022989"/>
    </source>
</evidence>
<gene>
    <name evidence="10" type="ORF">GWI33_006463</name>
</gene>
<evidence type="ECO:0000256" key="5">
    <source>
        <dbReference type="ARBA" id="ARBA00023136"/>
    </source>
</evidence>
<evidence type="ECO:0000256" key="8">
    <source>
        <dbReference type="SAM" id="Phobius"/>
    </source>
</evidence>
<dbReference type="GO" id="GO:0005886">
    <property type="term" value="C:plasma membrane"/>
    <property type="evidence" value="ECO:0007669"/>
    <property type="project" value="UniProtKB-SubCell"/>
</dbReference>
<sequence length="552" mass="64162">MYFIRILMVFYWIFKSISDVLAWDIMPNNNSLNVFVKNQLFDSEGSTIIGLIPGNGSQAIEIVDLILTSKHFKRPYSIIMDIFEENCFNYPKEKFTDAIFVLENMEAMQTFIRDFRTDIWIWTWNIFFIIIESATRSVLNLETVLHKLWTECDLINYTVVILNDLWNIELVTYNPFIKRIKRFTVESTRDVIFTNKIENLQGYQLKVGLFKVHPVEKVGNTSCHGSLGCVVMDVLLKQLNATVKFINPPKLRDTFRQIKERQVDLTFNELFVIDPAFLHHCPYPLKIMEIVALVKKSKELPLFLRVFFIFDIMVWSLLSSLAIIGILIKYVIKYKINFKRQSIGGKIFLASFLFCFFFFSNTFHGGIIGAIVAPKYYNNLDTVSDLVRSGLPLYTEPNWKSFINGKLLNQTVNSSYVTIARDLRYLENNRIYAVTGDYAETFLNNKKYPRMREEYHELKDKIGSALLTLFAKARSPFKESIKNIQLSLVSRGIHNTFGKAPIKFVPPKKQVVTLTLLHLEMPFLLLLVGHTVSFCVFMLEIIWKKFGKTSNL</sequence>
<evidence type="ECO:0000256" key="6">
    <source>
        <dbReference type="ARBA" id="ARBA00023170"/>
    </source>
</evidence>
<comment type="caution">
    <text evidence="10">The sequence shown here is derived from an EMBL/GenBank/DDBJ whole genome shotgun (WGS) entry which is preliminary data.</text>
</comment>
<protein>
    <recommendedName>
        <fullName evidence="12">Ionotropic receptor</fullName>
    </recommendedName>
</protein>
<name>A0A834MD02_RHYFE</name>
<feature type="transmembrane region" description="Helical" evidence="8">
    <location>
        <begin position="302"/>
        <end position="328"/>
    </location>
</feature>
<reference evidence="10" key="1">
    <citation type="submission" date="2020-08" db="EMBL/GenBank/DDBJ databases">
        <title>Genome sequencing and assembly of the red palm weevil Rhynchophorus ferrugineus.</title>
        <authorList>
            <person name="Dias G.B."/>
            <person name="Bergman C.M."/>
            <person name="Manee M."/>
        </authorList>
    </citation>
    <scope>NUCLEOTIDE SEQUENCE</scope>
    <source>
        <strain evidence="10">AA-2017</strain>
        <tissue evidence="10">Whole larva</tissue>
    </source>
</reference>